<evidence type="ECO:0000256" key="2">
    <source>
        <dbReference type="ARBA" id="ARBA00008854"/>
    </source>
</evidence>
<keyword evidence="4 6" id="KW-1133">Transmembrane helix</keyword>
<keyword evidence="3 6" id="KW-0812">Transmembrane</keyword>
<evidence type="ECO:0000256" key="5">
    <source>
        <dbReference type="ARBA" id="ARBA00023136"/>
    </source>
</evidence>
<evidence type="ECO:0000256" key="3">
    <source>
        <dbReference type="ARBA" id="ARBA00022692"/>
    </source>
</evidence>
<dbReference type="SUPFAM" id="SSF140478">
    <property type="entry name" value="LemA-like"/>
    <property type="match status" value="1"/>
</dbReference>
<evidence type="ECO:0000256" key="4">
    <source>
        <dbReference type="ARBA" id="ARBA00022989"/>
    </source>
</evidence>
<name>A0A5C6CU86_9BACT</name>
<keyword evidence="5 6" id="KW-0472">Membrane</keyword>
<dbReference type="GO" id="GO:0016020">
    <property type="term" value="C:membrane"/>
    <property type="evidence" value="ECO:0007669"/>
    <property type="project" value="UniProtKB-SubCell"/>
</dbReference>
<dbReference type="RefSeq" id="WP_197530562.1">
    <property type="nucleotide sequence ID" value="NZ_SJPS01000003.1"/>
</dbReference>
<organism evidence="7 8">
    <name type="scientific">Bythopirellula polymerisocia</name>
    <dbReference type="NCBI Taxonomy" id="2528003"/>
    <lineage>
        <taxon>Bacteria</taxon>
        <taxon>Pseudomonadati</taxon>
        <taxon>Planctomycetota</taxon>
        <taxon>Planctomycetia</taxon>
        <taxon>Pirellulales</taxon>
        <taxon>Lacipirellulaceae</taxon>
        <taxon>Bythopirellula</taxon>
    </lineage>
</organism>
<dbReference type="EMBL" id="SJPS01000003">
    <property type="protein sequence ID" value="TWU27425.1"/>
    <property type="molecule type" value="Genomic_DNA"/>
</dbReference>
<evidence type="ECO:0000313" key="8">
    <source>
        <dbReference type="Proteomes" id="UP000318437"/>
    </source>
</evidence>
<proteinExistence type="inferred from homology"/>
<comment type="similarity">
    <text evidence="2">Belongs to the LemA family.</text>
</comment>
<dbReference type="InterPro" id="IPR023353">
    <property type="entry name" value="LemA-like_dom_sf"/>
</dbReference>
<comment type="subcellular location">
    <subcellularLocation>
        <location evidence="1">Membrane</location>
        <topology evidence="1">Single-pass membrane protein</topology>
    </subcellularLocation>
</comment>
<protein>
    <submittedName>
        <fullName evidence="7">LemA family protein</fullName>
    </submittedName>
</protein>
<dbReference type="Gene3D" id="1.20.1440.20">
    <property type="entry name" value="LemA-like domain"/>
    <property type="match status" value="1"/>
</dbReference>
<evidence type="ECO:0000256" key="6">
    <source>
        <dbReference type="SAM" id="Phobius"/>
    </source>
</evidence>
<dbReference type="PANTHER" id="PTHR34478:SF1">
    <property type="entry name" value="PROTEIN LEMA"/>
    <property type="match status" value="1"/>
</dbReference>
<dbReference type="PANTHER" id="PTHR34478">
    <property type="entry name" value="PROTEIN LEMA"/>
    <property type="match status" value="1"/>
</dbReference>
<dbReference type="Pfam" id="PF04011">
    <property type="entry name" value="LemA"/>
    <property type="match status" value="1"/>
</dbReference>
<evidence type="ECO:0000313" key="7">
    <source>
        <dbReference type="EMBL" id="TWU27425.1"/>
    </source>
</evidence>
<reference evidence="7 8" key="1">
    <citation type="submission" date="2019-02" db="EMBL/GenBank/DDBJ databases">
        <title>Deep-cultivation of Planctomycetes and their phenomic and genomic characterization uncovers novel biology.</title>
        <authorList>
            <person name="Wiegand S."/>
            <person name="Jogler M."/>
            <person name="Boedeker C."/>
            <person name="Pinto D."/>
            <person name="Vollmers J."/>
            <person name="Rivas-Marin E."/>
            <person name="Kohn T."/>
            <person name="Peeters S.H."/>
            <person name="Heuer A."/>
            <person name="Rast P."/>
            <person name="Oberbeckmann S."/>
            <person name="Bunk B."/>
            <person name="Jeske O."/>
            <person name="Meyerdierks A."/>
            <person name="Storesund J.E."/>
            <person name="Kallscheuer N."/>
            <person name="Luecker S."/>
            <person name="Lage O.M."/>
            <person name="Pohl T."/>
            <person name="Merkel B.J."/>
            <person name="Hornburger P."/>
            <person name="Mueller R.-W."/>
            <person name="Bruemmer F."/>
            <person name="Labrenz M."/>
            <person name="Spormann A.M."/>
            <person name="Op Den Camp H."/>
            <person name="Overmann J."/>
            <person name="Amann R."/>
            <person name="Jetten M.S.M."/>
            <person name="Mascher T."/>
            <person name="Medema M.H."/>
            <person name="Devos D.P."/>
            <person name="Kaster A.-K."/>
            <person name="Ovreas L."/>
            <person name="Rohde M."/>
            <person name="Galperin M.Y."/>
            <person name="Jogler C."/>
        </authorList>
    </citation>
    <scope>NUCLEOTIDE SEQUENCE [LARGE SCALE GENOMIC DNA]</scope>
    <source>
        <strain evidence="7 8">Pla144</strain>
    </source>
</reference>
<evidence type="ECO:0000256" key="1">
    <source>
        <dbReference type="ARBA" id="ARBA00004167"/>
    </source>
</evidence>
<keyword evidence="8" id="KW-1185">Reference proteome</keyword>
<gene>
    <name evidence="7" type="ORF">Pla144_21980</name>
</gene>
<dbReference type="Proteomes" id="UP000318437">
    <property type="component" value="Unassembled WGS sequence"/>
</dbReference>
<comment type="caution">
    <text evidence="7">The sequence shown here is derived from an EMBL/GenBank/DDBJ whole genome shotgun (WGS) entry which is preliminary data.</text>
</comment>
<dbReference type="InterPro" id="IPR007156">
    <property type="entry name" value="MamQ_LemA"/>
</dbReference>
<feature type="transmembrane region" description="Helical" evidence="6">
    <location>
        <begin position="6"/>
        <end position="25"/>
    </location>
</feature>
<sequence length="190" mass="21734">MEAFIPILVLAALVLLPLVWLIAIYNRFARLRQIIQESWSDIDVEMKRRYELIPNLVETVRGYAKHEQEVFRDVSELRARALENHGSATEHAVDETALQIGMKRLFAIVEAYPELKANTHFLALQVELANTEDRIAASRRFYNGNVRELNQLCEQFPSSLVANMFGFARADFFELASEAERVVPRVGVVS</sequence>
<accession>A0A5C6CU86</accession>
<dbReference type="AlphaFoldDB" id="A0A5C6CU86"/>